<organism evidence="1 2">
    <name type="scientific">Pontibacter saemangeumensis</name>
    <dbReference type="NCBI Taxonomy" id="1084525"/>
    <lineage>
        <taxon>Bacteria</taxon>
        <taxon>Pseudomonadati</taxon>
        <taxon>Bacteroidota</taxon>
        <taxon>Cytophagia</taxon>
        <taxon>Cytophagales</taxon>
        <taxon>Hymenobacteraceae</taxon>
        <taxon>Pontibacter</taxon>
    </lineage>
</organism>
<dbReference type="Pfam" id="PF05013">
    <property type="entry name" value="FGase"/>
    <property type="match status" value="1"/>
</dbReference>
<dbReference type="Gene3D" id="3.40.630.40">
    <property type="entry name" value="Zn-dependent exopeptidases"/>
    <property type="match status" value="1"/>
</dbReference>
<keyword evidence="2" id="KW-1185">Reference proteome</keyword>
<evidence type="ECO:0000313" key="1">
    <source>
        <dbReference type="EMBL" id="GAA4427502.1"/>
    </source>
</evidence>
<proteinExistence type="predicted"/>
<dbReference type="Proteomes" id="UP001500552">
    <property type="component" value="Unassembled WGS sequence"/>
</dbReference>
<evidence type="ECO:0000313" key="2">
    <source>
        <dbReference type="Proteomes" id="UP001500552"/>
    </source>
</evidence>
<protein>
    <submittedName>
        <fullName evidence="1">N-formylglutamate amidohydrolase</fullName>
    </submittedName>
</protein>
<dbReference type="EMBL" id="BAABHC010000004">
    <property type="protein sequence ID" value="GAA4427502.1"/>
    <property type="molecule type" value="Genomic_DNA"/>
</dbReference>
<comment type="caution">
    <text evidence="1">The sequence shown here is derived from an EMBL/GenBank/DDBJ whole genome shotgun (WGS) entry which is preliminary data.</text>
</comment>
<reference evidence="2" key="1">
    <citation type="journal article" date="2019" name="Int. J. Syst. Evol. Microbiol.">
        <title>The Global Catalogue of Microorganisms (GCM) 10K type strain sequencing project: providing services to taxonomists for standard genome sequencing and annotation.</title>
        <authorList>
            <consortium name="The Broad Institute Genomics Platform"/>
            <consortium name="The Broad Institute Genome Sequencing Center for Infectious Disease"/>
            <person name="Wu L."/>
            <person name="Ma J."/>
        </authorList>
    </citation>
    <scope>NUCLEOTIDE SEQUENCE [LARGE SCALE GENOMIC DNA]</scope>
    <source>
        <strain evidence="2">JCM 17926</strain>
    </source>
</reference>
<accession>A0ABP8LDA0</accession>
<name>A0ABP8LDA0_9BACT</name>
<dbReference type="SUPFAM" id="SSF53187">
    <property type="entry name" value="Zn-dependent exopeptidases"/>
    <property type="match status" value="1"/>
</dbReference>
<dbReference type="InterPro" id="IPR007709">
    <property type="entry name" value="N-FG_amidohydro"/>
</dbReference>
<gene>
    <name evidence="1" type="ORF">GCM10023188_10630</name>
</gene>
<sequence length="241" mass="28274">MLRLLLTCEHGGNNVPAAYNPLFEEHQALLASHEGYDIGAKDLYLELEDLAQKSFLADTTRLLVELNRSLHHKQLFSSITRKLPEQEKQQILKEHYKPYRERVESLVHDFVMAGRQVLHIAVHTFTPVLHEEERIGDIGLLYDPSRSSEQAFCRAWKQQLHQLDPDVLVRYNYPYLGISDGFPTYLRRKFNDRQYMGIELEVNQKFPLGDPQQWAHLKQLIKQSLQQTLQPYRDREKDNPA</sequence>
<dbReference type="RefSeq" id="WP_345157332.1">
    <property type="nucleotide sequence ID" value="NZ_BAABHC010000004.1"/>
</dbReference>